<dbReference type="PANTHER" id="PTHR12789:SF0">
    <property type="entry name" value="DENSITY-REGULATED PROTEIN"/>
    <property type="match status" value="1"/>
</dbReference>
<dbReference type="InterPro" id="IPR005872">
    <property type="entry name" value="SUI1_arc_bac"/>
</dbReference>
<keyword evidence="5" id="KW-0396">Initiation factor</keyword>
<organism evidence="5 6">
    <name type="scientific">Novipirellula aureliae</name>
    <dbReference type="NCBI Taxonomy" id="2527966"/>
    <lineage>
        <taxon>Bacteria</taxon>
        <taxon>Pseudomonadati</taxon>
        <taxon>Planctomycetota</taxon>
        <taxon>Planctomycetia</taxon>
        <taxon>Pirellulales</taxon>
        <taxon>Pirellulaceae</taxon>
        <taxon>Novipirellula</taxon>
    </lineage>
</organism>
<keyword evidence="2" id="KW-0810">Translation regulation</keyword>
<dbReference type="EMBL" id="SJPY01000001">
    <property type="protein sequence ID" value="TWU44854.1"/>
    <property type="molecule type" value="Genomic_DNA"/>
</dbReference>
<evidence type="ECO:0000313" key="6">
    <source>
        <dbReference type="Proteomes" id="UP000315471"/>
    </source>
</evidence>
<dbReference type="OrthoDB" id="9792915at2"/>
<dbReference type="Gene3D" id="3.30.780.10">
    <property type="entry name" value="SUI1-like domain"/>
    <property type="match status" value="1"/>
</dbReference>
<protein>
    <submittedName>
        <fullName evidence="5">Translation initiation factor Sui1</fullName>
    </submittedName>
</protein>
<sequence>MTRLFAGTPFDIPPTCEVCGKLESECDCPPPVIPFADPSKQKAKVFTERRKNKRTMTIVKGLAPDETDLSQLLSTLQSTCGAGGSLQGTQLEIQGDHLQRVKEKLKSIGYRLS</sequence>
<dbReference type="GO" id="GO:0001731">
    <property type="term" value="P:formation of translation preinitiation complex"/>
    <property type="evidence" value="ECO:0007669"/>
    <property type="project" value="TreeGrafter"/>
</dbReference>
<keyword evidence="3" id="KW-0648">Protein biosynthesis</keyword>
<dbReference type="InterPro" id="IPR001950">
    <property type="entry name" value="SUI1"/>
</dbReference>
<gene>
    <name evidence="5" type="ORF">Q31b_00240</name>
</gene>
<dbReference type="CDD" id="cd11567">
    <property type="entry name" value="YciH_like"/>
    <property type="match status" value="1"/>
</dbReference>
<dbReference type="GO" id="GO:0003729">
    <property type="term" value="F:mRNA binding"/>
    <property type="evidence" value="ECO:0007669"/>
    <property type="project" value="TreeGrafter"/>
</dbReference>
<comment type="caution">
    <text evidence="5">The sequence shown here is derived from an EMBL/GenBank/DDBJ whole genome shotgun (WGS) entry which is preliminary data.</text>
</comment>
<keyword evidence="6" id="KW-1185">Reference proteome</keyword>
<evidence type="ECO:0000256" key="1">
    <source>
        <dbReference type="ARBA" id="ARBA00005422"/>
    </source>
</evidence>
<evidence type="ECO:0000313" key="5">
    <source>
        <dbReference type="EMBL" id="TWU44854.1"/>
    </source>
</evidence>
<evidence type="ECO:0000259" key="4">
    <source>
        <dbReference type="PROSITE" id="PS50296"/>
    </source>
</evidence>
<reference evidence="5 6" key="1">
    <citation type="submission" date="2019-02" db="EMBL/GenBank/DDBJ databases">
        <title>Deep-cultivation of Planctomycetes and their phenomic and genomic characterization uncovers novel biology.</title>
        <authorList>
            <person name="Wiegand S."/>
            <person name="Jogler M."/>
            <person name="Boedeker C."/>
            <person name="Pinto D."/>
            <person name="Vollmers J."/>
            <person name="Rivas-Marin E."/>
            <person name="Kohn T."/>
            <person name="Peeters S.H."/>
            <person name="Heuer A."/>
            <person name="Rast P."/>
            <person name="Oberbeckmann S."/>
            <person name="Bunk B."/>
            <person name="Jeske O."/>
            <person name="Meyerdierks A."/>
            <person name="Storesund J.E."/>
            <person name="Kallscheuer N."/>
            <person name="Luecker S."/>
            <person name="Lage O.M."/>
            <person name="Pohl T."/>
            <person name="Merkel B.J."/>
            <person name="Hornburger P."/>
            <person name="Mueller R.-W."/>
            <person name="Bruemmer F."/>
            <person name="Labrenz M."/>
            <person name="Spormann A.M."/>
            <person name="Op Den Camp H."/>
            <person name="Overmann J."/>
            <person name="Amann R."/>
            <person name="Jetten M.S.M."/>
            <person name="Mascher T."/>
            <person name="Medema M.H."/>
            <person name="Devos D.P."/>
            <person name="Kaster A.-K."/>
            <person name="Ovreas L."/>
            <person name="Rohde M."/>
            <person name="Galperin M.Y."/>
            <person name="Jogler C."/>
        </authorList>
    </citation>
    <scope>NUCLEOTIDE SEQUENCE [LARGE SCALE GENOMIC DNA]</scope>
    <source>
        <strain evidence="5 6">Q31b</strain>
    </source>
</reference>
<name>A0A5C6E8H9_9BACT</name>
<dbReference type="GO" id="GO:0003743">
    <property type="term" value="F:translation initiation factor activity"/>
    <property type="evidence" value="ECO:0007669"/>
    <property type="project" value="UniProtKB-KW"/>
</dbReference>
<dbReference type="AlphaFoldDB" id="A0A5C6E8H9"/>
<dbReference type="PROSITE" id="PS50296">
    <property type="entry name" value="SUI1"/>
    <property type="match status" value="1"/>
</dbReference>
<dbReference type="GO" id="GO:0006417">
    <property type="term" value="P:regulation of translation"/>
    <property type="evidence" value="ECO:0007669"/>
    <property type="project" value="UniProtKB-KW"/>
</dbReference>
<dbReference type="InterPro" id="IPR036877">
    <property type="entry name" value="SUI1_dom_sf"/>
</dbReference>
<dbReference type="PANTHER" id="PTHR12789">
    <property type="entry name" value="DENSITY-REGULATED PROTEIN HOMOLOG"/>
    <property type="match status" value="1"/>
</dbReference>
<dbReference type="GO" id="GO:0002188">
    <property type="term" value="P:translation reinitiation"/>
    <property type="evidence" value="ECO:0007669"/>
    <property type="project" value="TreeGrafter"/>
</dbReference>
<accession>A0A5C6E8H9</accession>
<evidence type="ECO:0000256" key="2">
    <source>
        <dbReference type="ARBA" id="ARBA00022845"/>
    </source>
</evidence>
<dbReference type="RefSeq" id="WP_146597680.1">
    <property type="nucleotide sequence ID" value="NZ_SJPY01000001.1"/>
</dbReference>
<dbReference type="PIRSF" id="PIRSF037511">
    <property type="entry name" value="Transl_init_SUI1_pro"/>
    <property type="match status" value="1"/>
</dbReference>
<comment type="similarity">
    <text evidence="1">Belongs to the SUI1 family.</text>
</comment>
<dbReference type="InterPro" id="IPR050318">
    <property type="entry name" value="DENR/SUI1_TIF"/>
</dbReference>
<evidence type="ECO:0000256" key="3">
    <source>
        <dbReference type="ARBA" id="ARBA00022917"/>
    </source>
</evidence>
<dbReference type="Pfam" id="PF01253">
    <property type="entry name" value="SUI1"/>
    <property type="match status" value="1"/>
</dbReference>
<feature type="domain" description="SUI1" evidence="4">
    <location>
        <begin position="43"/>
        <end position="109"/>
    </location>
</feature>
<proteinExistence type="inferred from homology"/>
<dbReference type="SUPFAM" id="SSF55159">
    <property type="entry name" value="eIF1-like"/>
    <property type="match status" value="1"/>
</dbReference>
<dbReference type="Proteomes" id="UP000315471">
    <property type="component" value="Unassembled WGS sequence"/>
</dbReference>